<dbReference type="PATRIC" id="fig|203275.8.peg.317"/>
<name>G8UK49_TANFA</name>
<dbReference type="AlphaFoldDB" id="G8UK49"/>
<keyword evidence="4" id="KW-1185">Reference proteome</keyword>
<protein>
    <recommendedName>
        <fullName evidence="2">ISXO2-like transposase domain-containing protein</fullName>
    </recommendedName>
</protein>
<dbReference type="HOGENOM" id="CLU_044348_1_1_10"/>
<evidence type="ECO:0000256" key="1">
    <source>
        <dbReference type="SAM" id="MobiDB-lite"/>
    </source>
</evidence>
<dbReference type="NCBIfam" id="NF033547">
    <property type="entry name" value="transpos_IS1595"/>
    <property type="match status" value="1"/>
</dbReference>
<dbReference type="eggNOG" id="COG3677">
    <property type="taxonomic scope" value="Bacteria"/>
</dbReference>
<dbReference type="EMBL" id="CP003191">
    <property type="protein sequence ID" value="AEW19790.1"/>
    <property type="molecule type" value="Genomic_DNA"/>
</dbReference>
<feature type="region of interest" description="Disordered" evidence="1">
    <location>
        <begin position="184"/>
        <end position="203"/>
    </location>
</feature>
<evidence type="ECO:0000313" key="4">
    <source>
        <dbReference type="Proteomes" id="UP000005436"/>
    </source>
</evidence>
<gene>
    <name evidence="3" type="ordered locus">BFO_0355</name>
</gene>
<feature type="domain" description="ISXO2-like transposase" evidence="2">
    <location>
        <begin position="169"/>
        <end position="327"/>
    </location>
</feature>
<dbReference type="InterPro" id="IPR024445">
    <property type="entry name" value="Tnp_ISXO2-like"/>
</dbReference>
<evidence type="ECO:0000313" key="3">
    <source>
        <dbReference type="EMBL" id="AEW19790.1"/>
    </source>
</evidence>
<dbReference type="Pfam" id="PF12762">
    <property type="entry name" value="DDE_Tnp_IS1595"/>
    <property type="match status" value="1"/>
</dbReference>
<accession>G8UK49</accession>
<evidence type="ECO:0000259" key="2">
    <source>
        <dbReference type="SMART" id="SM01126"/>
    </source>
</evidence>
<dbReference type="Pfam" id="PF12760">
    <property type="entry name" value="Zn_ribbon_IS1595"/>
    <property type="match status" value="1"/>
</dbReference>
<dbReference type="InterPro" id="IPR024442">
    <property type="entry name" value="Transposase_Zn_ribbon"/>
</dbReference>
<dbReference type="Proteomes" id="UP000005436">
    <property type="component" value="Chromosome"/>
</dbReference>
<organism evidence="3 4">
    <name type="scientific">Tannerella forsythia (strain ATCC 43037 / JCM 10827 / CCUG 21028 A / KCTC 5666 / FDC 338)</name>
    <name type="common">Bacteroides forsythus</name>
    <dbReference type="NCBI Taxonomy" id="203275"/>
    <lineage>
        <taxon>Bacteria</taxon>
        <taxon>Pseudomonadati</taxon>
        <taxon>Bacteroidota</taxon>
        <taxon>Bacteroidia</taxon>
        <taxon>Bacteroidales</taxon>
        <taxon>Tannerellaceae</taxon>
        <taxon>Tannerella</taxon>
    </lineage>
</organism>
<proteinExistence type="predicted"/>
<dbReference type="SMART" id="SM01126">
    <property type="entry name" value="DDE_Tnp_IS1595"/>
    <property type="match status" value="1"/>
</dbReference>
<reference evidence="4" key="1">
    <citation type="submission" date="2011-12" db="EMBL/GenBank/DDBJ databases">
        <title>Complete sequence of Tannerella forsythia ATCC 43037.</title>
        <authorList>
            <person name="Dewhirst F."/>
            <person name="Tanner A."/>
            <person name="Izard J."/>
            <person name="Brinkac L."/>
            <person name="Durkin A.S."/>
            <person name="Hostetler J."/>
            <person name="Shetty J."/>
            <person name="Torralba M."/>
            <person name="Gill S."/>
            <person name="Nelson K."/>
        </authorList>
    </citation>
    <scope>NUCLEOTIDE SEQUENCE [LARGE SCALE GENOMIC DNA]</scope>
    <source>
        <strain evidence="4">ATCC 43037 / JCM 10827 / CCUG 33226 / KCTC 5666 / FDC 338</strain>
    </source>
</reference>
<sequence>MFHQEQTQKKCKSINKQKYKKQIINNEYPYICPEIIIFAKKNKAMTLIDFLSHFPDEESCKQKFKAYRDQVGVVCSKCGGTDHYWKKDKEQYECKHCKTRTTLKSGTVMHKSKLPFRYWFIAMHLLTSTKKTFSAKEIQRQLGHNRYHPIWHMVHKLREAMGKRDDEYVLAGCIELDEGYFSTEMSQEEKDKPLKRGRGSQKKSKVLVMAESEMVEFPKTGQKPRRVGYLKMKVIDDLKKETINAAVQQLASGANQIDTDHSTSYVELKDFVPRHNSQVIPKEKVGEALPWVHIAISNAKRQLINTFHDIKPEFLQNYLDEFCYKFNRRYWGEALFGRLLVACVTYKNEFRYKYG</sequence>
<dbReference type="STRING" id="203275.BFO_0355"/>
<dbReference type="KEGG" id="tfo:BFO_0355"/>